<sequence>MSEVEFTTSETESKYLKLNVKNETDRLEAVVLGIGTDLGEESEINPTSKHHKEEGTYPTEEDIQHEISTFEKVLKAFGVEVYRPKNIEGLEQVFTRDIGFVIDNTYVVASMQEEVRQLELPGVRHITNKIDPQNIIHPPKNANVEGGDVILWNDHIFVGISARTNWEGYEFVKASFPHKQVHAIPLVVSEDRKKNILHLDCTFQPIGTKEAIIYENGFAEYPQIIYDLFKEEDMIKVDQAQMNRMFPNIFSLSPKDIVVERSFKALIAALKERGYTVHEVDYTENSKLSGLLRCSTMPLRRS</sequence>
<dbReference type="EMBL" id="JSVA01000008">
    <property type="protein sequence ID" value="KOF03252.1"/>
    <property type="molecule type" value="Genomic_DNA"/>
</dbReference>
<dbReference type="EC" id="3.5.3.6" evidence="2"/>
<dbReference type="Pfam" id="PF19420">
    <property type="entry name" value="DDAH_eukar"/>
    <property type="match status" value="1"/>
</dbReference>
<comment type="pathway">
    <text evidence="1">Amino-acid degradation; L-arginine degradation via ADI pathway; carbamoyl phosphate from L-arginine: step 1/2.</text>
</comment>
<reference evidence="6" key="1">
    <citation type="submission" date="2014-11" db="EMBL/GenBank/DDBJ databases">
        <title>Genome sequencing of Roseivirga sp. D-25.</title>
        <authorList>
            <person name="Selvaratnam C."/>
            <person name="Thevarajoo S."/>
            <person name="Goh K.M."/>
            <person name="Eee R."/>
            <person name="Chan K.-G."/>
            <person name="Chong C.S."/>
        </authorList>
    </citation>
    <scope>NUCLEOTIDE SEQUENCE [LARGE SCALE GENOMIC DNA]</scope>
    <source>
        <strain evidence="6">D-25</strain>
    </source>
</reference>
<evidence type="ECO:0000313" key="6">
    <source>
        <dbReference type="Proteomes" id="UP000036908"/>
    </source>
</evidence>
<dbReference type="Proteomes" id="UP000036908">
    <property type="component" value="Unassembled WGS sequence"/>
</dbReference>
<dbReference type="GO" id="GO:0019546">
    <property type="term" value="P:L-arginine deiminase pathway"/>
    <property type="evidence" value="ECO:0007669"/>
    <property type="project" value="TreeGrafter"/>
</dbReference>
<evidence type="ECO:0000256" key="2">
    <source>
        <dbReference type="ARBA" id="ARBA00012171"/>
    </source>
</evidence>
<comment type="caution">
    <text evidence="5">The sequence shown here is derived from an EMBL/GenBank/DDBJ whole genome shotgun (WGS) entry which is preliminary data.</text>
</comment>
<dbReference type="RefSeq" id="WP_053223198.1">
    <property type="nucleotide sequence ID" value="NZ_JSVA01000008.1"/>
</dbReference>
<evidence type="ECO:0000256" key="3">
    <source>
        <dbReference type="ARBA" id="ARBA00049429"/>
    </source>
</evidence>
<evidence type="ECO:0000256" key="1">
    <source>
        <dbReference type="ARBA" id="ARBA00005213"/>
    </source>
</evidence>
<dbReference type="Gene3D" id="3.75.10.10">
    <property type="entry name" value="L-arginine/glycine Amidinotransferase, Chain A"/>
    <property type="match status" value="1"/>
</dbReference>
<comment type="catalytic activity">
    <reaction evidence="3">
        <text>L-arginine + H2O = L-citrulline + NH4(+)</text>
        <dbReference type="Rhea" id="RHEA:19597"/>
        <dbReference type="ChEBI" id="CHEBI:15377"/>
        <dbReference type="ChEBI" id="CHEBI:28938"/>
        <dbReference type="ChEBI" id="CHEBI:32682"/>
        <dbReference type="ChEBI" id="CHEBI:57743"/>
        <dbReference type="EC" id="3.5.3.6"/>
    </reaction>
</comment>
<feature type="region of interest" description="Disordered" evidence="4">
    <location>
        <begin position="38"/>
        <end position="60"/>
    </location>
</feature>
<keyword evidence="6" id="KW-1185">Reference proteome</keyword>
<dbReference type="SUPFAM" id="SSF55909">
    <property type="entry name" value="Pentein"/>
    <property type="match status" value="1"/>
</dbReference>
<dbReference type="PANTHER" id="PTHR47271">
    <property type="entry name" value="ARGININE DEIMINASE"/>
    <property type="match status" value="1"/>
</dbReference>
<evidence type="ECO:0000313" key="5">
    <source>
        <dbReference type="EMBL" id="KOF03252.1"/>
    </source>
</evidence>
<name>A0A0L8AM11_9BACT</name>
<evidence type="ECO:0000256" key="4">
    <source>
        <dbReference type="SAM" id="MobiDB-lite"/>
    </source>
</evidence>
<dbReference type="AlphaFoldDB" id="A0A0L8AM11"/>
<gene>
    <name evidence="5" type="ORF">OB69_08110</name>
</gene>
<dbReference type="GO" id="GO:0016990">
    <property type="term" value="F:arginine deiminase activity"/>
    <property type="evidence" value="ECO:0007669"/>
    <property type="project" value="UniProtKB-EC"/>
</dbReference>
<organism evidence="5 6">
    <name type="scientific">Roseivirga seohaensis subsp. aquiponti</name>
    <dbReference type="NCBI Taxonomy" id="1566026"/>
    <lineage>
        <taxon>Bacteria</taxon>
        <taxon>Pseudomonadati</taxon>
        <taxon>Bacteroidota</taxon>
        <taxon>Cytophagia</taxon>
        <taxon>Cytophagales</taxon>
        <taxon>Roseivirgaceae</taxon>
        <taxon>Roseivirga</taxon>
    </lineage>
</organism>
<accession>A0A0L8AM11</accession>
<dbReference type="OrthoDB" id="9807502at2"/>
<dbReference type="PANTHER" id="PTHR47271:SF2">
    <property type="entry name" value="ARGININE DEIMINASE"/>
    <property type="match status" value="1"/>
</dbReference>
<dbReference type="PATRIC" id="fig|1566026.4.peg.3456"/>
<protein>
    <recommendedName>
        <fullName evidence="2">arginine deiminase</fullName>
        <ecNumber evidence="2">3.5.3.6</ecNumber>
    </recommendedName>
</protein>
<proteinExistence type="predicted"/>